<dbReference type="Pfam" id="PF02631">
    <property type="entry name" value="RecX_HTH2"/>
    <property type="match status" value="1"/>
</dbReference>
<dbReference type="InterPro" id="IPR053924">
    <property type="entry name" value="RecX_HTH_2nd"/>
</dbReference>
<evidence type="ECO:0000256" key="6">
    <source>
        <dbReference type="SAM" id="MobiDB-lite"/>
    </source>
</evidence>
<keyword evidence="4 5" id="KW-0963">Cytoplasm</keyword>
<dbReference type="Gene3D" id="1.10.10.10">
    <property type="entry name" value="Winged helix-like DNA-binding domain superfamily/Winged helix DNA-binding domain"/>
    <property type="match status" value="3"/>
</dbReference>
<evidence type="ECO:0000256" key="4">
    <source>
        <dbReference type="ARBA" id="ARBA00022490"/>
    </source>
</evidence>
<dbReference type="Pfam" id="PF21981">
    <property type="entry name" value="RecX_HTH3"/>
    <property type="match status" value="1"/>
</dbReference>
<dbReference type="InterPro" id="IPR036388">
    <property type="entry name" value="WH-like_DNA-bd_sf"/>
</dbReference>
<dbReference type="PANTHER" id="PTHR33602">
    <property type="entry name" value="REGULATORY PROTEIN RECX FAMILY PROTEIN"/>
    <property type="match status" value="1"/>
</dbReference>
<name>A0ABS9MNW3_9BURK</name>
<sequence>MLKEESDAPEGAPRQARPGREKAPSRRGSLLAEAVAALARREYARAELRRKLRRRFPDTAEQELEAVLDRLESLGYLSDERFAEKFVRQKGGRLGAARLRMELKQRGVPSEAVEAALSQLGGSEEERAYQVWAKKFGSLPGDERERGRQIRFLLSRGFGYSIIRDVFDRARSGLD</sequence>
<accession>A0ABS9MNW3</accession>
<dbReference type="Proteomes" id="UP001297600">
    <property type="component" value="Unassembled WGS sequence"/>
</dbReference>
<dbReference type="NCBIfam" id="NF001055">
    <property type="entry name" value="PRK00117.2-5"/>
    <property type="match status" value="1"/>
</dbReference>
<evidence type="ECO:0000256" key="3">
    <source>
        <dbReference type="ARBA" id="ARBA00018111"/>
    </source>
</evidence>
<dbReference type="InterPro" id="IPR053925">
    <property type="entry name" value="RecX_HTH_3rd"/>
</dbReference>
<proteinExistence type="inferred from homology"/>
<evidence type="ECO:0000313" key="10">
    <source>
        <dbReference type="Proteomes" id="UP001297600"/>
    </source>
</evidence>
<dbReference type="HAMAP" id="MF_01114">
    <property type="entry name" value="RecX"/>
    <property type="match status" value="1"/>
</dbReference>
<evidence type="ECO:0000256" key="1">
    <source>
        <dbReference type="ARBA" id="ARBA00004496"/>
    </source>
</evidence>
<feature type="region of interest" description="Disordered" evidence="6">
    <location>
        <begin position="1"/>
        <end position="28"/>
    </location>
</feature>
<keyword evidence="10" id="KW-1185">Reference proteome</keyword>
<reference evidence="9 10" key="1">
    <citation type="submission" date="2022-02" db="EMBL/GenBank/DDBJ databases">
        <title>Mesosutterella porci, a novel member of the family Sutterellaceae from pig feces.</title>
        <authorList>
            <person name="Wylensek D."/>
            <person name="Clavel T."/>
        </authorList>
    </citation>
    <scope>NUCLEOTIDE SEQUENCE [LARGE SCALE GENOMIC DNA]</scope>
    <source>
        <strain evidence="10">oilRF-744-wt-GAM-9</strain>
    </source>
</reference>
<organism evidence="9 10">
    <name type="scientific">Mesosutterella porci</name>
    <dbReference type="NCBI Taxonomy" id="2915351"/>
    <lineage>
        <taxon>Bacteria</taxon>
        <taxon>Pseudomonadati</taxon>
        <taxon>Pseudomonadota</taxon>
        <taxon>Betaproteobacteria</taxon>
        <taxon>Burkholderiales</taxon>
        <taxon>Sutterellaceae</taxon>
        <taxon>Mesosutterella</taxon>
    </lineage>
</organism>
<dbReference type="InterPro" id="IPR003783">
    <property type="entry name" value="Regulatory_RecX"/>
</dbReference>
<dbReference type="RefSeq" id="WP_237977965.1">
    <property type="nucleotide sequence ID" value="NZ_JAKNCT010000002.1"/>
</dbReference>
<evidence type="ECO:0000256" key="2">
    <source>
        <dbReference type="ARBA" id="ARBA00009695"/>
    </source>
</evidence>
<evidence type="ECO:0000313" key="9">
    <source>
        <dbReference type="EMBL" id="MCG5030313.1"/>
    </source>
</evidence>
<protein>
    <recommendedName>
        <fullName evidence="3 5">Regulatory protein RecX</fullName>
    </recommendedName>
</protein>
<comment type="similarity">
    <text evidence="2 5">Belongs to the RecX family.</text>
</comment>
<evidence type="ECO:0000259" key="7">
    <source>
        <dbReference type="Pfam" id="PF02631"/>
    </source>
</evidence>
<gene>
    <name evidence="5 9" type="primary">recX</name>
    <name evidence="9" type="ORF">MAF45_02445</name>
</gene>
<dbReference type="EMBL" id="JAKNCT010000002">
    <property type="protein sequence ID" value="MCG5030313.1"/>
    <property type="molecule type" value="Genomic_DNA"/>
</dbReference>
<feature type="domain" description="RecX second three-helical" evidence="7">
    <location>
        <begin position="78"/>
        <end position="117"/>
    </location>
</feature>
<evidence type="ECO:0000259" key="8">
    <source>
        <dbReference type="Pfam" id="PF21981"/>
    </source>
</evidence>
<dbReference type="PANTHER" id="PTHR33602:SF1">
    <property type="entry name" value="REGULATORY PROTEIN RECX FAMILY PROTEIN"/>
    <property type="match status" value="1"/>
</dbReference>
<comment type="caution">
    <text evidence="9">The sequence shown here is derived from an EMBL/GenBank/DDBJ whole genome shotgun (WGS) entry which is preliminary data.</text>
</comment>
<feature type="domain" description="RecX third three-helical" evidence="8">
    <location>
        <begin position="124"/>
        <end position="166"/>
    </location>
</feature>
<comment type="function">
    <text evidence="5">Modulates RecA activity.</text>
</comment>
<evidence type="ECO:0000256" key="5">
    <source>
        <dbReference type="HAMAP-Rule" id="MF_01114"/>
    </source>
</evidence>
<comment type="subcellular location">
    <subcellularLocation>
        <location evidence="1 5">Cytoplasm</location>
    </subcellularLocation>
</comment>